<dbReference type="GO" id="GO:0000287">
    <property type="term" value="F:magnesium ion binding"/>
    <property type="evidence" value="ECO:0007669"/>
    <property type="project" value="UniProtKB-UniRule"/>
</dbReference>
<dbReference type="Proteomes" id="UP000315677">
    <property type="component" value="Unassembled WGS sequence"/>
</dbReference>
<dbReference type="SUPFAM" id="SSF88723">
    <property type="entry name" value="PIN domain-like"/>
    <property type="match status" value="1"/>
</dbReference>
<evidence type="ECO:0000256" key="5">
    <source>
        <dbReference type="ARBA" id="ARBA00022801"/>
    </source>
</evidence>
<evidence type="ECO:0000313" key="10">
    <source>
        <dbReference type="EMBL" id="TQM16248.1"/>
    </source>
</evidence>
<dbReference type="CDD" id="cd18768">
    <property type="entry name" value="PIN_MtVapC4-C5-like"/>
    <property type="match status" value="1"/>
</dbReference>
<evidence type="ECO:0000256" key="6">
    <source>
        <dbReference type="ARBA" id="ARBA00022842"/>
    </source>
</evidence>
<dbReference type="GO" id="GO:0004540">
    <property type="term" value="F:RNA nuclease activity"/>
    <property type="evidence" value="ECO:0007669"/>
    <property type="project" value="InterPro"/>
</dbReference>
<dbReference type="EC" id="3.1.-.-" evidence="8"/>
<evidence type="ECO:0000256" key="7">
    <source>
        <dbReference type="ARBA" id="ARBA00038093"/>
    </source>
</evidence>
<comment type="similarity">
    <text evidence="7 8">Belongs to the PINc/VapC protein family.</text>
</comment>
<evidence type="ECO:0000256" key="1">
    <source>
        <dbReference type="ARBA" id="ARBA00001946"/>
    </source>
</evidence>
<evidence type="ECO:0000256" key="3">
    <source>
        <dbReference type="ARBA" id="ARBA00022722"/>
    </source>
</evidence>
<keyword evidence="5 8" id="KW-0378">Hydrolase</keyword>
<evidence type="ECO:0000256" key="4">
    <source>
        <dbReference type="ARBA" id="ARBA00022723"/>
    </source>
</evidence>
<comment type="cofactor">
    <cofactor evidence="1 8">
        <name>Mg(2+)</name>
        <dbReference type="ChEBI" id="CHEBI:18420"/>
    </cofactor>
</comment>
<dbReference type="InterPro" id="IPR002716">
    <property type="entry name" value="PIN_dom"/>
</dbReference>
<dbReference type="InterPro" id="IPR050556">
    <property type="entry name" value="Type_II_TA_system_RNase"/>
</dbReference>
<dbReference type="InterPro" id="IPR022907">
    <property type="entry name" value="VapC_family"/>
</dbReference>
<dbReference type="InterPro" id="IPR029060">
    <property type="entry name" value="PIN-like_dom_sf"/>
</dbReference>
<dbReference type="AlphaFoldDB" id="A0A543E3S1"/>
<evidence type="ECO:0000313" key="11">
    <source>
        <dbReference type="Proteomes" id="UP000315677"/>
    </source>
</evidence>
<gene>
    <name evidence="8" type="primary">vapC</name>
    <name evidence="10" type="ORF">FB558_3056</name>
</gene>
<dbReference type="HAMAP" id="MF_00265">
    <property type="entry name" value="VapC_Nob1"/>
    <property type="match status" value="1"/>
</dbReference>
<keyword evidence="6 8" id="KW-0460">Magnesium</keyword>
<sequence>MKGLLDTSVFIAAESGRPLDESRIPEESAVSVVTVAELQAGVLAASDVDVRARRLLTLDALGDIELIDVDESAARTWARMRVHLAESGRRVSVNDLWIAAVAASRGLPVVTQDEDFAPLEGVAGLEVIRV</sequence>
<feature type="binding site" evidence="8">
    <location>
        <position position="95"/>
    </location>
    <ligand>
        <name>Mg(2+)</name>
        <dbReference type="ChEBI" id="CHEBI:18420"/>
    </ligand>
</feature>
<dbReference type="PANTHER" id="PTHR33653">
    <property type="entry name" value="RIBONUCLEASE VAPC2"/>
    <property type="match status" value="1"/>
</dbReference>
<reference evidence="10 11" key="1">
    <citation type="submission" date="2019-06" db="EMBL/GenBank/DDBJ databases">
        <title>Sequencing the genomes of 1000 actinobacteria strains.</title>
        <authorList>
            <person name="Klenk H.-P."/>
        </authorList>
    </citation>
    <scope>NUCLEOTIDE SEQUENCE [LARGE SCALE GENOMIC DNA]</scope>
    <source>
        <strain evidence="10 11">DSM 45301</strain>
    </source>
</reference>
<keyword evidence="8" id="KW-0800">Toxin</keyword>
<dbReference type="Gene3D" id="3.40.50.1010">
    <property type="entry name" value="5'-nuclease"/>
    <property type="match status" value="1"/>
</dbReference>
<dbReference type="PANTHER" id="PTHR33653:SF1">
    <property type="entry name" value="RIBONUCLEASE VAPC2"/>
    <property type="match status" value="1"/>
</dbReference>
<organism evidence="10 11">
    <name type="scientific">Pseudonocardia kunmingensis</name>
    <dbReference type="NCBI Taxonomy" id="630975"/>
    <lineage>
        <taxon>Bacteria</taxon>
        <taxon>Bacillati</taxon>
        <taxon>Actinomycetota</taxon>
        <taxon>Actinomycetes</taxon>
        <taxon>Pseudonocardiales</taxon>
        <taxon>Pseudonocardiaceae</taxon>
        <taxon>Pseudonocardia</taxon>
    </lineage>
</organism>
<evidence type="ECO:0000259" key="9">
    <source>
        <dbReference type="Pfam" id="PF01850"/>
    </source>
</evidence>
<name>A0A543E3S1_9PSEU</name>
<dbReference type="EMBL" id="VFPA01000001">
    <property type="protein sequence ID" value="TQM16248.1"/>
    <property type="molecule type" value="Genomic_DNA"/>
</dbReference>
<comment type="function">
    <text evidence="8">Toxic component of a toxin-antitoxin (TA) system. An RNase.</text>
</comment>
<comment type="caution">
    <text evidence="10">The sequence shown here is derived from an EMBL/GenBank/DDBJ whole genome shotgun (WGS) entry which is preliminary data.</text>
</comment>
<evidence type="ECO:0000256" key="2">
    <source>
        <dbReference type="ARBA" id="ARBA00022649"/>
    </source>
</evidence>
<proteinExistence type="inferred from homology"/>
<protein>
    <recommendedName>
        <fullName evidence="8">Ribonuclease VapC</fullName>
        <shortName evidence="8">RNase VapC</shortName>
        <ecNumber evidence="8">3.1.-.-</ecNumber>
    </recommendedName>
    <alternativeName>
        <fullName evidence="8">Toxin VapC</fullName>
    </alternativeName>
</protein>
<keyword evidence="4 8" id="KW-0479">Metal-binding</keyword>
<evidence type="ECO:0000256" key="8">
    <source>
        <dbReference type="HAMAP-Rule" id="MF_00265"/>
    </source>
</evidence>
<keyword evidence="2 8" id="KW-1277">Toxin-antitoxin system</keyword>
<feature type="domain" description="PIN" evidence="9">
    <location>
        <begin position="4"/>
        <end position="117"/>
    </location>
</feature>
<accession>A0A543E3S1</accession>
<dbReference type="GO" id="GO:0090729">
    <property type="term" value="F:toxin activity"/>
    <property type="evidence" value="ECO:0007669"/>
    <property type="project" value="UniProtKB-KW"/>
</dbReference>
<dbReference type="GO" id="GO:0016787">
    <property type="term" value="F:hydrolase activity"/>
    <property type="evidence" value="ECO:0007669"/>
    <property type="project" value="UniProtKB-KW"/>
</dbReference>
<keyword evidence="3 8" id="KW-0540">Nuclease</keyword>
<keyword evidence="11" id="KW-1185">Reference proteome</keyword>
<dbReference type="Pfam" id="PF01850">
    <property type="entry name" value="PIN"/>
    <property type="match status" value="1"/>
</dbReference>
<feature type="binding site" evidence="8">
    <location>
        <position position="6"/>
    </location>
    <ligand>
        <name>Mg(2+)</name>
        <dbReference type="ChEBI" id="CHEBI:18420"/>
    </ligand>
</feature>